<feature type="coiled-coil region" evidence="1">
    <location>
        <begin position="114"/>
        <end position="168"/>
    </location>
</feature>
<name>G0NQP2_CAEBE</name>
<dbReference type="InParanoid" id="G0NQP2"/>
<keyword evidence="3" id="KW-1185">Reference proteome</keyword>
<proteinExistence type="predicted"/>
<keyword evidence="1" id="KW-0175">Coiled coil</keyword>
<gene>
    <name evidence="2" type="ORF">CAEBREN_01697</name>
</gene>
<protein>
    <submittedName>
        <fullName evidence="2">Uncharacterized protein</fullName>
    </submittedName>
</protein>
<dbReference type="AlphaFoldDB" id="G0NQP2"/>
<accession>G0NQP2</accession>
<organism evidence="3">
    <name type="scientific">Caenorhabditis brenneri</name>
    <name type="common">Nematode worm</name>
    <dbReference type="NCBI Taxonomy" id="135651"/>
    <lineage>
        <taxon>Eukaryota</taxon>
        <taxon>Metazoa</taxon>
        <taxon>Ecdysozoa</taxon>
        <taxon>Nematoda</taxon>
        <taxon>Chromadorea</taxon>
        <taxon>Rhabditida</taxon>
        <taxon>Rhabditina</taxon>
        <taxon>Rhabditomorpha</taxon>
        <taxon>Rhabditoidea</taxon>
        <taxon>Rhabditidae</taxon>
        <taxon>Peloderinae</taxon>
        <taxon>Caenorhabditis</taxon>
    </lineage>
</organism>
<dbReference type="EMBL" id="GL379926">
    <property type="protein sequence ID" value="EGT35838.1"/>
    <property type="molecule type" value="Genomic_DNA"/>
</dbReference>
<evidence type="ECO:0000256" key="1">
    <source>
        <dbReference type="SAM" id="Coils"/>
    </source>
</evidence>
<evidence type="ECO:0000313" key="3">
    <source>
        <dbReference type="Proteomes" id="UP000008068"/>
    </source>
</evidence>
<sequence length="232" mass="27990">MSEAQRRAEIARIWKEKEELIKEVAEKKEEIEEAMRRIANSPYLSPEEKKKETDYWMKLKESYEEVERENEKYEMKHAERVIRASQRHVSKYAIHELRVQILEKINKNGNDPVSENILKELDDLDRKKVEIDKKVDECIADRKERRKQERLRQKHARYEERAARILRDSKKHVSEYEKKPVEFNSNASQINKTKSIECPSLQFKTDNIYLYTSIFQPHCYALCTFFLTSQYQ</sequence>
<reference evidence="3" key="1">
    <citation type="submission" date="2011-07" db="EMBL/GenBank/DDBJ databases">
        <authorList>
            <consortium name="Caenorhabditis brenneri Sequencing and Analysis Consortium"/>
            <person name="Wilson R.K."/>
        </authorList>
    </citation>
    <scope>NUCLEOTIDE SEQUENCE [LARGE SCALE GENOMIC DNA]</scope>
    <source>
        <strain evidence="3">PB2801</strain>
    </source>
</reference>
<feature type="coiled-coil region" evidence="1">
    <location>
        <begin position="14"/>
        <end position="76"/>
    </location>
</feature>
<evidence type="ECO:0000313" key="2">
    <source>
        <dbReference type="EMBL" id="EGT35838.1"/>
    </source>
</evidence>
<dbReference type="Proteomes" id="UP000008068">
    <property type="component" value="Unassembled WGS sequence"/>
</dbReference>
<dbReference type="HOGENOM" id="CLU_1195762_0_0_1"/>